<evidence type="ECO:0000313" key="2">
    <source>
        <dbReference type="EMBL" id="CAH1270708.1"/>
    </source>
</evidence>
<accession>A0A8K0ADG8</accession>
<dbReference type="EMBL" id="OV696692">
    <property type="protein sequence ID" value="CAH1270708.1"/>
    <property type="molecule type" value="Genomic_DNA"/>
</dbReference>
<reference evidence="2" key="1">
    <citation type="submission" date="2022-01" db="EMBL/GenBank/DDBJ databases">
        <authorList>
            <person name="Braso-Vives M."/>
        </authorList>
    </citation>
    <scope>NUCLEOTIDE SEQUENCE</scope>
</reference>
<feature type="region of interest" description="Disordered" evidence="1">
    <location>
        <begin position="117"/>
        <end position="138"/>
    </location>
</feature>
<keyword evidence="3" id="KW-1185">Reference proteome</keyword>
<sequence>MHLELIRFPFPNHQRGSTSFSFSPSHLAMSLNIERRDLFCCEISSTVWVNGGGTQESGWIPSLTGSVSRGPPSRLLGAAASHIMQHFVLDCKLYDRERSVRIANPTCRWFHDEIRTPQSKRPSTDISADYGSTSRSNQGHLSAALTPILQSSFLAS</sequence>
<evidence type="ECO:0000313" key="3">
    <source>
        <dbReference type="Proteomes" id="UP000838412"/>
    </source>
</evidence>
<name>A0A8K0ADG8_BRALA</name>
<organism evidence="2 3">
    <name type="scientific">Branchiostoma lanceolatum</name>
    <name type="common">Common lancelet</name>
    <name type="synonym">Amphioxus lanceolatum</name>
    <dbReference type="NCBI Taxonomy" id="7740"/>
    <lineage>
        <taxon>Eukaryota</taxon>
        <taxon>Metazoa</taxon>
        <taxon>Chordata</taxon>
        <taxon>Cephalochordata</taxon>
        <taxon>Leptocardii</taxon>
        <taxon>Amphioxiformes</taxon>
        <taxon>Branchiostomatidae</taxon>
        <taxon>Branchiostoma</taxon>
    </lineage>
</organism>
<dbReference type="Proteomes" id="UP000838412">
    <property type="component" value="Chromosome 7"/>
</dbReference>
<gene>
    <name evidence="2" type="primary">Hypp4392</name>
    <name evidence="2" type="ORF">BLAG_LOCUS22909</name>
</gene>
<proteinExistence type="predicted"/>
<protein>
    <submittedName>
        <fullName evidence="2">Hypp4392 protein</fullName>
    </submittedName>
</protein>
<dbReference type="AlphaFoldDB" id="A0A8K0ADG8"/>
<evidence type="ECO:0000256" key="1">
    <source>
        <dbReference type="SAM" id="MobiDB-lite"/>
    </source>
</evidence>